<dbReference type="AlphaFoldDB" id="A0A061GHW4"/>
<evidence type="ECO:0000256" key="1">
    <source>
        <dbReference type="SAM" id="MobiDB-lite"/>
    </source>
</evidence>
<proteinExistence type="predicted"/>
<dbReference type="PANTHER" id="PTHR35510:SF1">
    <property type="entry name" value="DBH-LIKE MONOOXYGENASE"/>
    <property type="match status" value="1"/>
</dbReference>
<dbReference type="Gramene" id="EOY29141">
    <property type="protein sequence ID" value="EOY29141"/>
    <property type="gene ID" value="TCM_036775"/>
</dbReference>
<gene>
    <name evidence="2" type="ORF">TCM_036775</name>
</gene>
<accession>A0A061GHW4</accession>
<reference evidence="2 3" key="1">
    <citation type="journal article" date="2013" name="Genome Biol.">
        <title>The genome sequence of the most widely cultivated cacao type and its use to identify candidate genes regulating pod color.</title>
        <authorList>
            <person name="Motamayor J.C."/>
            <person name="Mockaitis K."/>
            <person name="Schmutz J."/>
            <person name="Haiminen N."/>
            <person name="Iii D.L."/>
            <person name="Cornejo O."/>
            <person name="Findley S.D."/>
            <person name="Zheng P."/>
            <person name="Utro F."/>
            <person name="Royaert S."/>
            <person name="Saski C."/>
            <person name="Jenkins J."/>
            <person name="Podicheti R."/>
            <person name="Zhao M."/>
            <person name="Scheffler B.E."/>
            <person name="Stack J.C."/>
            <person name="Feltus F.A."/>
            <person name="Mustiga G.M."/>
            <person name="Amores F."/>
            <person name="Phillips W."/>
            <person name="Marelli J.P."/>
            <person name="May G.D."/>
            <person name="Shapiro H."/>
            <person name="Ma J."/>
            <person name="Bustamante C.D."/>
            <person name="Schnell R.J."/>
            <person name="Main D."/>
            <person name="Gilbert D."/>
            <person name="Parida L."/>
            <person name="Kuhn D.N."/>
        </authorList>
    </citation>
    <scope>NUCLEOTIDE SEQUENCE [LARGE SCALE GENOMIC DNA]</scope>
    <source>
        <strain evidence="3">cv. Matina 1-6</strain>
    </source>
</reference>
<dbReference type="Proteomes" id="UP000026915">
    <property type="component" value="Chromosome 9"/>
</dbReference>
<sequence length="259" mass="28877">MKRKDIDDDFSFLPRSTKSRRLDGGDLLSIMEEDPSTRVPLRLEHQERPLPTTTNNTQSNASFVDTMPSSQVSAILLYNSSNTPFLKSPTSTDLSIVIDSALYPGLKDRLLYPGDSWAVKSMEDKATDNGSSSGPNDCLAVVPWVAPQLPLPSGTETEITAPLQPTEAEDMDSEMMDAEESSVSNFAGKGFQDGEMVEGTEAFQLWQQQQQQHCLMPQFPQNMNTPVTWMNLFNQHNCLYQHSAVYYLAKVLVRGTVEF</sequence>
<feature type="region of interest" description="Disordered" evidence="1">
    <location>
        <begin position="1"/>
        <end position="21"/>
    </location>
</feature>
<evidence type="ECO:0000313" key="2">
    <source>
        <dbReference type="EMBL" id="EOY29141.1"/>
    </source>
</evidence>
<dbReference type="EMBL" id="CM001887">
    <property type="protein sequence ID" value="EOY29141.1"/>
    <property type="molecule type" value="Genomic_DNA"/>
</dbReference>
<evidence type="ECO:0000313" key="3">
    <source>
        <dbReference type="Proteomes" id="UP000026915"/>
    </source>
</evidence>
<feature type="region of interest" description="Disordered" evidence="1">
    <location>
        <begin position="45"/>
        <end position="64"/>
    </location>
</feature>
<name>A0A061GHW4_THECC</name>
<protein>
    <submittedName>
        <fullName evidence="2">Uncharacterized protein</fullName>
    </submittedName>
</protein>
<dbReference type="InParanoid" id="A0A061GHW4"/>
<dbReference type="eggNOG" id="ENOG502S829">
    <property type="taxonomic scope" value="Eukaryota"/>
</dbReference>
<dbReference type="OMA" id="NSAPVEW"/>
<dbReference type="HOGENOM" id="CLU_077819_1_0_1"/>
<feature type="compositionally biased region" description="Polar residues" evidence="1">
    <location>
        <begin position="51"/>
        <end position="64"/>
    </location>
</feature>
<keyword evidence="3" id="KW-1185">Reference proteome</keyword>
<organism evidence="2 3">
    <name type="scientific">Theobroma cacao</name>
    <name type="common">Cacao</name>
    <name type="synonym">Cocoa</name>
    <dbReference type="NCBI Taxonomy" id="3641"/>
    <lineage>
        <taxon>Eukaryota</taxon>
        <taxon>Viridiplantae</taxon>
        <taxon>Streptophyta</taxon>
        <taxon>Embryophyta</taxon>
        <taxon>Tracheophyta</taxon>
        <taxon>Spermatophyta</taxon>
        <taxon>Magnoliopsida</taxon>
        <taxon>eudicotyledons</taxon>
        <taxon>Gunneridae</taxon>
        <taxon>Pentapetalae</taxon>
        <taxon>rosids</taxon>
        <taxon>malvids</taxon>
        <taxon>Malvales</taxon>
        <taxon>Malvaceae</taxon>
        <taxon>Byttnerioideae</taxon>
        <taxon>Theobroma</taxon>
    </lineage>
</organism>
<dbReference type="PANTHER" id="PTHR35510">
    <property type="entry name" value="DBH-LIKE MONOOXYGENASE"/>
    <property type="match status" value="1"/>
</dbReference>